<evidence type="ECO:0000313" key="3">
    <source>
        <dbReference type="EMBL" id="PQQ13503.1"/>
    </source>
</evidence>
<dbReference type="AlphaFoldDB" id="A0A314Z4J9"/>
<name>A0A314Z4J9_PRUYE</name>
<keyword evidence="4" id="KW-1185">Reference proteome</keyword>
<gene>
    <name evidence="3" type="ORF">Pyn_16684</name>
</gene>
<sequence>MTLFVTSKGYRKAFRTVFRTLGSLKNYKVVTFLRTFSPSHFENGAWNEEGNCVRTRPFTKEEMKLDGYVLEMYLTQVEELKAAEEQACSLG</sequence>
<evidence type="ECO:0000313" key="4">
    <source>
        <dbReference type="Proteomes" id="UP000250321"/>
    </source>
</evidence>
<evidence type="ECO:0000259" key="2">
    <source>
        <dbReference type="Pfam" id="PF13839"/>
    </source>
</evidence>
<organism evidence="3 4">
    <name type="scientific">Prunus yedoensis var. nudiflora</name>
    <dbReference type="NCBI Taxonomy" id="2094558"/>
    <lineage>
        <taxon>Eukaryota</taxon>
        <taxon>Viridiplantae</taxon>
        <taxon>Streptophyta</taxon>
        <taxon>Embryophyta</taxon>
        <taxon>Tracheophyta</taxon>
        <taxon>Spermatophyta</taxon>
        <taxon>Magnoliopsida</taxon>
        <taxon>eudicotyledons</taxon>
        <taxon>Gunneridae</taxon>
        <taxon>Pentapetalae</taxon>
        <taxon>rosids</taxon>
        <taxon>fabids</taxon>
        <taxon>Rosales</taxon>
        <taxon>Rosaceae</taxon>
        <taxon>Amygdaloideae</taxon>
        <taxon>Amygdaleae</taxon>
        <taxon>Prunus</taxon>
    </lineage>
</organism>
<dbReference type="STRING" id="2094558.A0A314Z4J9"/>
<dbReference type="Pfam" id="PF13839">
    <property type="entry name" value="PC-Esterase"/>
    <property type="match status" value="1"/>
</dbReference>
<dbReference type="GO" id="GO:0016740">
    <property type="term" value="F:transferase activity"/>
    <property type="evidence" value="ECO:0007669"/>
    <property type="project" value="InterPro"/>
</dbReference>
<comment type="caution">
    <text evidence="3">The sequence shown here is derived from an EMBL/GenBank/DDBJ whole genome shotgun (WGS) entry which is preliminary data.</text>
</comment>
<accession>A0A314Z4J9</accession>
<reference evidence="3 4" key="1">
    <citation type="submission" date="2018-02" db="EMBL/GenBank/DDBJ databases">
        <title>Draft genome of wild Prunus yedoensis var. nudiflora.</title>
        <authorList>
            <person name="Baek S."/>
            <person name="Kim J.-H."/>
            <person name="Choi K."/>
            <person name="Kim G.-B."/>
            <person name="Cho A."/>
            <person name="Jang H."/>
            <person name="Shin C.-H."/>
            <person name="Yu H.-J."/>
            <person name="Mun J.-H."/>
        </authorList>
    </citation>
    <scope>NUCLEOTIDE SEQUENCE [LARGE SCALE GENOMIC DNA]</scope>
    <source>
        <strain evidence="4">cv. Jeju island</strain>
        <tissue evidence="3">Leaf</tissue>
    </source>
</reference>
<evidence type="ECO:0000256" key="1">
    <source>
        <dbReference type="ARBA" id="ARBA00007727"/>
    </source>
</evidence>
<protein>
    <submittedName>
        <fullName evidence="3">Protein trichome birefringence-like 19</fullName>
    </submittedName>
</protein>
<proteinExistence type="inferred from homology"/>
<comment type="similarity">
    <text evidence="1">Belongs to the PC-esterase family. TBL subfamily.</text>
</comment>
<dbReference type="Proteomes" id="UP000250321">
    <property type="component" value="Unassembled WGS sequence"/>
</dbReference>
<dbReference type="InterPro" id="IPR026057">
    <property type="entry name" value="TBL_C"/>
</dbReference>
<dbReference type="OrthoDB" id="630188at2759"/>
<dbReference type="EMBL" id="PJQY01000296">
    <property type="protein sequence ID" value="PQQ13503.1"/>
    <property type="molecule type" value="Genomic_DNA"/>
</dbReference>
<feature type="domain" description="Trichome birefringence-like C-terminal" evidence="2">
    <location>
        <begin position="7"/>
        <end position="84"/>
    </location>
</feature>